<organism evidence="2 3">
    <name type="scientific">Tanacetum coccineum</name>
    <dbReference type="NCBI Taxonomy" id="301880"/>
    <lineage>
        <taxon>Eukaryota</taxon>
        <taxon>Viridiplantae</taxon>
        <taxon>Streptophyta</taxon>
        <taxon>Embryophyta</taxon>
        <taxon>Tracheophyta</taxon>
        <taxon>Spermatophyta</taxon>
        <taxon>Magnoliopsida</taxon>
        <taxon>eudicotyledons</taxon>
        <taxon>Gunneridae</taxon>
        <taxon>Pentapetalae</taxon>
        <taxon>asterids</taxon>
        <taxon>campanulids</taxon>
        <taxon>Asterales</taxon>
        <taxon>Asteraceae</taxon>
        <taxon>Asteroideae</taxon>
        <taxon>Anthemideae</taxon>
        <taxon>Anthemidinae</taxon>
        <taxon>Tanacetum</taxon>
    </lineage>
</organism>
<dbReference type="Proteomes" id="UP001151760">
    <property type="component" value="Unassembled WGS sequence"/>
</dbReference>
<protein>
    <submittedName>
        <fullName evidence="2">Uncharacterized protein</fullName>
    </submittedName>
</protein>
<keyword evidence="1" id="KW-0472">Membrane</keyword>
<keyword evidence="3" id="KW-1185">Reference proteome</keyword>
<reference evidence="2" key="1">
    <citation type="journal article" date="2022" name="Int. J. Mol. Sci.">
        <title>Draft Genome of Tanacetum Coccineum: Genomic Comparison of Closely Related Tanacetum-Family Plants.</title>
        <authorList>
            <person name="Yamashiro T."/>
            <person name="Shiraishi A."/>
            <person name="Nakayama K."/>
            <person name="Satake H."/>
        </authorList>
    </citation>
    <scope>NUCLEOTIDE SEQUENCE</scope>
</reference>
<comment type="caution">
    <text evidence="2">The sequence shown here is derived from an EMBL/GenBank/DDBJ whole genome shotgun (WGS) entry which is preliminary data.</text>
</comment>
<dbReference type="EMBL" id="BQNB010010058">
    <property type="protein sequence ID" value="GJS72144.1"/>
    <property type="molecule type" value="Genomic_DNA"/>
</dbReference>
<reference evidence="2" key="2">
    <citation type="submission" date="2022-01" db="EMBL/GenBank/DDBJ databases">
        <authorList>
            <person name="Yamashiro T."/>
            <person name="Shiraishi A."/>
            <person name="Satake H."/>
            <person name="Nakayama K."/>
        </authorList>
    </citation>
    <scope>NUCLEOTIDE SEQUENCE</scope>
</reference>
<keyword evidence="1" id="KW-1133">Transmembrane helix</keyword>
<name>A0ABQ4Y399_9ASTR</name>
<keyword evidence="1" id="KW-0812">Transmembrane</keyword>
<evidence type="ECO:0000256" key="1">
    <source>
        <dbReference type="SAM" id="Phobius"/>
    </source>
</evidence>
<evidence type="ECO:0000313" key="2">
    <source>
        <dbReference type="EMBL" id="GJS72144.1"/>
    </source>
</evidence>
<feature type="transmembrane region" description="Helical" evidence="1">
    <location>
        <begin position="63"/>
        <end position="86"/>
    </location>
</feature>
<evidence type="ECO:0000313" key="3">
    <source>
        <dbReference type="Proteomes" id="UP001151760"/>
    </source>
</evidence>
<gene>
    <name evidence="2" type="ORF">Tco_0704985</name>
</gene>
<accession>A0ABQ4Y399</accession>
<sequence length="144" mass="15276">MFGTIVTEAANSWTLLAYSHETFPFTTKFPGYLVGLLYSNRFGIRIPLGQGILGESTSSKFHFAVLGVSLGPVFLFGLSILAMVAACSSRASAILSATSFDLNADEDPTDEDVDIGMGDSIGVSASLGGEIFSGGKKCREIKHW</sequence>
<proteinExistence type="predicted"/>